<dbReference type="InParanoid" id="A0A2P5HMS4"/>
<keyword evidence="1" id="KW-1133">Transmembrane helix</keyword>
<keyword evidence="1" id="KW-0472">Membrane</keyword>
<name>A0A2P5HMS4_DIAHE</name>
<dbReference type="STRING" id="158607.A0A2P5HMS4"/>
<reference evidence="2" key="1">
    <citation type="submission" date="2017-09" db="EMBL/GenBank/DDBJ databases">
        <title>Polyketide synthases of a Diaporthe helianthi virulent isolate.</title>
        <authorList>
            <person name="Baroncelli R."/>
        </authorList>
    </citation>
    <scope>NUCLEOTIDE SEQUENCE [LARGE SCALE GENOMIC DNA]</scope>
    <source>
        <strain evidence="2">7/96</strain>
    </source>
</reference>
<evidence type="ECO:0008006" key="4">
    <source>
        <dbReference type="Google" id="ProtNLM"/>
    </source>
</evidence>
<dbReference type="Proteomes" id="UP000094444">
    <property type="component" value="Unassembled WGS sequence"/>
</dbReference>
<dbReference type="GO" id="GO:0046873">
    <property type="term" value="F:metal ion transmembrane transporter activity"/>
    <property type="evidence" value="ECO:0007669"/>
    <property type="project" value="InterPro"/>
</dbReference>
<comment type="caution">
    <text evidence="2">The sequence shown here is derived from an EMBL/GenBank/DDBJ whole genome shotgun (WGS) entry which is preliminary data.</text>
</comment>
<keyword evidence="1" id="KW-0812">Transmembrane</keyword>
<dbReference type="GO" id="GO:0016020">
    <property type="term" value="C:membrane"/>
    <property type="evidence" value="ECO:0007669"/>
    <property type="project" value="InterPro"/>
</dbReference>
<evidence type="ECO:0000313" key="2">
    <source>
        <dbReference type="EMBL" id="POS71559.1"/>
    </source>
</evidence>
<gene>
    <name evidence="2" type="ORF">DHEL01_v210051</name>
</gene>
<sequence>MPRNNMKGPRLGPGPYPVREWLTAYSHGDVNRHEELDQWRQGDDGWIKAAPKAGPYLTYVRSLTNRWHHLNLLCDFMDVGTHPIRWNPQAPGAYPADPIEKNDCKLERMERTNVCLLEFPRDGPGVKEKRFTEISALKDCLAEMDENDHVETRLFVVEDLSRDVIEALGWHFKVDPSFFREHIVDYAWYNTSDWWRDPPNLDLVARQQNWFQLRFVRPRNFLNSDLFSQGVEDSKEFNVFRRLDRDFNSNNFWDKHEAEEAKVGLTRSRATCWVQAPEEKNRNKEITYAILVLDPTIKSGNPLWLKQRNWAKIPAVGESSPKDNKPPPSDNFFEDYIYWAKRPESFNFPGSGNSSSPICIPTQVLLHLVCTEWLTMVDYIKTRLNQIDWGIAFPDDFLGKEEQIDEHLTKLHHWRRVVPLYNEMLRETFLRVFRETAPPNRMYPGRNLHEPVQRSSSALGSLMDTECINAYQQDFALVLGYMEEFQSRIDRLTDVVNAAISMGDSRRGYKDNKNLQWLTWLATFFIPLSFVATLLSMTTDPIENLGPITRLWATVAIPSGLSIMIVVGVFSVAKWRRAIRKFFSEFPWHGEVRPFRHKRA</sequence>
<evidence type="ECO:0000256" key="1">
    <source>
        <dbReference type="SAM" id="Phobius"/>
    </source>
</evidence>
<protein>
    <recommendedName>
        <fullName evidence="4">CorA-like Mg2+ transporter</fullName>
    </recommendedName>
</protein>
<accession>A0A2P5HMS4</accession>
<dbReference type="OrthoDB" id="3231000at2759"/>
<dbReference type="EMBL" id="MAVT02001234">
    <property type="protein sequence ID" value="POS71559.1"/>
    <property type="molecule type" value="Genomic_DNA"/>
</dbReference>
<feature type="transmembrane region" description="Helical" evidence="1">
    <location>
        <begin position="551"/>
        <end position="573"/>
    </location>
</feature>
<evidence type="ECO:0000313" key="3">
    <source>
        <dbReference type="Proteomes" id="UP000094444"/>
    </source>
</evidence>
<dbReference type="Gene3D" id="1.20.58.340">
    <property type="entry name" value="Magnesium transport protein CorA, transmembrane region"/>
    <property type="match status" value="1"/>
</dbReference>
<feature type="transmembrane region" description="Helical" evidence="1">
    <location>
        <begin position="517"/>
        <end position="539"/>
    </location>
</feature>
<keyword evidence="3" id="KW-1185">Reference proteome</keyword>
<proteinExistence type="predicted"/>
<organism evidence="2 3">
    <name type="scientific">Diaporthe helianthi</name>
    <dbReference type="NCBI Taxonomy" id="158607"/>
    <lineage>
        <taxon>Eukaryota</taxon>
        <taxon>Fungi</taxon>
        <taxon>Dikarya</taxon>
        <taxon>Ascomycota</taxon>
        <taxon>Pezizomycotina</taxon>
        <taxon>Sordariomycetes</taxon>
        <taxon>Sordariomycetidae</taxon>
        <taxon>Diaporthales</taxon>
        <taxon>Diaporthaceae</taxon>
        <taxon>Diaporthe</taxon>
    </lineage>
</organism>
<dbReference type="AlphaFoldDB" id="A0A2P5HMS4"/>